<comment type="similarity">
    <text evidence="1 3 4">Belongs to the GrpE family.</text>
</comment>
<comment type="subunit">
    <text evidence="3">Homodimer.</text>
</comment>
<dbReference type="Pfam" id="PF01025">
    <property type="entry name" value="GrpE"/>
    <property type="match status" value="1"/>
</dbReference>
<dbReference type="GO" id="GO:0005737">
    <property type="term" value="C:cytoplasm"/>
    <property type="evidence" value="ECO:0007669"/>
    <property type="project" value="UniProtKB-SubCell"/>
</dbReference>
<evidence type="ECO:0000256" key="3">
    <source>
        <dbReference type="HAMAP-Rule" id="MF_01151"/>
    </source>
</evidence>
<gene>
    <name evidence="3" type="primary">grpE</name>
    <name evidence="5" type="ORF">A3F99_02825</name>
</gene>
<dbReference type="STRING" id="1797693.A3F99_02825"/>
<dbReference type="InterPro" id="IPR009012">
    <property type="entry name" value="GrpE_head"/>
</dbReference>
<protein>
    <recommendedName>
        <fullName evidence="3">Protein GrpE</fullName>
    </recommendedName>
    <alternativeName>
        <fullName evidence="3">HSP-70 cofactor</fullName>
    </alternativeName>
</protein>
<keyword evidence="3" id="KW-0346">Stress response</keyword>
<proteinExistence type="inferred from homology"/>
<keyword evidence="2 3" id="KW-0143">Chaperone</keyword>
<dbReference type="Gene3D" id="2.30.22.10">
    <property type="entry name" value="Head domain of nucleotide exchange factor GrpE"/>
    <property type="match status" value="1"/>
</dbReference>
<keyword evidence="3" id="KW-0963">Cytoplasm</keyword>
<organism evidence="5 6">
    <name type="scientific">Candidatus Colwellbacteria bacterium RIFCSPLOWO2_12_FULL_43_11</name>
    <dbReference type="NCBI Taxonomy" id="1797693"/>
    <lineage>
        <taxon>Bacteria</taxon>
        <taxon>Candidatus Colwelliibacteriota</taxon>
    </lineage>
</organism>
<evidence type="ECO:0000256" key="1">
    <source>
        <dbReference type="ARBA" id="ARBA00009054"/>
    </source>
</evidence>
<dbReference type="GO" id="GO:0006457">
    <property type="term" value="P:protein folding"/>
    <property type="evidence" value="ECO:0007669"/>
    <property type="project" value="InterPro"/>
</dbReference>
<accession>A0A1G1Z9Z0</accession>
<dbReference type="CDD" id="cd00446">
    <property type="entry name" value="GrpE"/>
    <property type="match status" value="1"/>
</dbReference>
<dbReference type="PANTHER" id="PTHR21237">
    <property type="entry name" value="GRPE PROTEIN"/>
    <property type="match status" value="1"/>
</dbReference>
<reference evidence="5 6" key="1">
    <citation type="journal article" date="2016" name="Nat. Commun.">
        <title>Thousands of microbial genomes shed light on interconnected biogeochemical processes in an aquifer system.</title>
        <authorList>
            <person name="Anantharaman K."/>
            <person name="Brown C.T."/>
            <person name="Hug L.A."/>
            <person name="Sharon I."/>
            <person name="Castelle C.J."/>
            <person name="Probst A.J."/>
            <person name="Thomas B.C."/>
            <person name="Singh A."/>
            <person name="Wilkins M.J."/>
            <person name="Karaoz U."/>
            <person name="Brodie E.L."/>
            <person name="Williams K.H."/>
            <person name="Hubbard S.S."/>
            <person name="Banfield J.F."/>
        </authorList>
    </citation>
    <scope>NUCLEOTIDE SEQUENCE [LARGE SCALE GENOMIC DNA]</scope>
</reference>
<name>A0A1G1Z9Z0_9BACT</name>
<dbReference type="AlphaFoldDB" id="A0A1G1Z9Z0"/>
<comment type="function">
    <text evidence="3">Participates actively in the response to hyperosmotic and heat shock by preventing the aggregation of stress-denatured proteins, in association with DnaK and GrpE. It is the nucleotide exchange factor for DnaK and may function as a thermosensor. Unfolded proteins bind initially to DnaJ; upon interaction with the DnaJ-bound protein, DnaK hydrolyzes its bound ATP, resulting in the formation of a stable complex. GrpE releases ADP from DnaK; ATP binding to DnaK triggers the release of the substrate protein, thus completing the reaction cycle. Several rounds of ATP-dependent interactions between DnaJ, DnaK and GrpE are required for fully efficient folding.</text>
</comment>
<dbReference type="InterPro" id="IPR000740">
    <property type="entry name" value="GrpE"/>
</dbReference>
<dbReference type="GO" id="GO:0000774">
    <property type="term" value="F:adenyl-nucleotide exchange factor activity"/>
    <property type="evidence" value="ECO:0007669"/>
    <property type="project" value="InterPro"/>
</dbReference>
<dbReference type="GO" id="GO:0051082">
    <property type="term" value="F:unfolded protein binding"/>
    <property type="evidence" value="ECO:0007669"/>
    <property type="project" value="TreeGrafter"/>
</dbReference>
<dbReference type="EMBL" id="MHJB01000011">
    <property type="protein sequence ID" value="OGY61324.1"/>
    <property type="molecule type" value="Genomic_DNA"/>
</dbReference>
<evidence type="ECO:0000256" key="2">
    <source>
        <dbReference type="ARBA" id="ARBA00023186"/>
    </source>
</evidence>
<evidence type="ECO:0000313" key="5">
    <source>
        <dbReference type="EMBL" id="OGY61324.1"/>
    </source>
</evidence>
<dbReference type="HAMAP" id="MF_01151">
    <property type="entry name" value="GrpE"/>
    <property type="match status" value="1"/>
</dbReference>
<dbReference type="GO" id="GO:0042803">
    <property type="term" value="F:protein homodimerization activity"/>
    <property type="evidence" value="ECO:0007669"/>
    <property type="project" value="InterPro"/>
</dbReference>
<dbReference type="InterPro" id="IPR013805">
    <property type="entry name" value="GrpE_CC"/>
</dbReference>
<dbReference type="Proteomes" id="UP000176571">
    <property type="component" value="Unassembled WGS sequence"/>
</dbReference>
<comment type="caution">
    <text evidence="5">The sequence shown here is derived from an EMBL/GenBank/DDBJ whole genome shotgun (WGS) entry which is preliminary data.</text>
</comment>
<dbReference type="PRINTS" id="PR00773">
    <property type="entry name" value="GRPEPROTEIN"/>
</dbReference>
<dbReference type="PANTHER" id="PTHR21237:SF23">
    <property type="entry name" value="GRPE PROTEIN HOMOLOG, MITOCHONDRIAL"/>
    <property type="match status" value="1"/>
</dbReference>
<evidence type="ECO:0000256" key="4">
    <source>
        <dbReference type="RuleBase" id="RU004478"/>
    </source>
</evidence>
<evidence type="ECO:0000313" key="6">
    <source>
        <dbReference type="Proteomes" id="UP000176571"/>
    </source>
</evidence>
<dbReference type="SUPFAM" id="SSF51064">
    <property type="entry name" value="Head domain of nucleotide exchange factor GrpE"/>
    <property type="match status" value="1"/>
</dbReference>
<sequence>MQEQEKEKNEKGEEKKLLDGIDDINSIKEDLDRVSKERDEYLDGWRRSKADLLNYKKEELRRLEEMAKYGNEEVIRDLISVLDSFELAIGTLEKSESRVEKGVYMIKAQLEDILRRRGLNKIKVAVNDKFDPSYHEAVGSLEGDGEPGNIADEIEVGYILYNKVLRPSRVRLFK</sequence>
<comment type="subcellular location">
    <subcellularLocation>
        <location evidence="3">Cytoplasm</location>
    </subcellularLocation>
</comment>
<dbReference type="Gene3D" id="3.90.20.20">
    <property type="match status" value="1"/>
</dbReference>
<dbReference type="GO" id="GO:0051087">
    <property type="term" value="F:protein-folding chaperone binding"/>
    <property type="evidence" value="ECO:0007669"/>
    <property type="project" value="InterPro"/>
</dbReference>
<dbReference type="SUPFAM" id="SSF58014">
    <property type="entry name" value="Coiled-coil domain of nucleotide exchange factor GrpE"/>
    <property type="match status" value="1"/>
</dbReference>